<gene>
    <name evidence="3" type="primary">LOC102808974</name>
</gene>
<name>A0ABM0MMA0_SACKO</name>
<dbReference type="GeneID" id="102808974"/>
<proteinExistence type="predicted"/>
<dbReference type="Proteomes" id="UP000694865">
    <property type="component" value="Unplaced"/>
</dbReference>
<feature type="region of interest" description="Disordered" evidence="1">
    <location>
        <begin position="420"/>
        <end position="441"/>
    </location>
</feature>
<keyword evidence="2" id="KW-1185">Reference proteome</keyword>
<reference evidence="3" key="1">
    <citation type="submission" date="2025-08" db="UniProtKB">
        <authorList>
            <consortium name="RefSeq"/>
        </authorList>
    </citation>
    <scope>IDENTIFICATION</scope>
    <source>
        <tissue evidence="3">Testes</tissue>
    </source>
</reference>
<organism evidence="2 3">
    <name type="scientific">Saccoglossus kowalevskii</name>
    <name type="common">Acorn worm</name>
    <dbReference type="NCBI Taxonomy" id="10224"/>
    <lineage>
        <taxon>Eukaryota</taxon>
        <taxon>Metazoa</taxon>
        <taxon>Hemichordata</taxon>
        <taxon>Enteropneusta</taxon>
        <taxon>Harrimaniidae</taxon>
        <taxon>Saccoglossus</taxon>
    </lineage>
</organism>
<evidence type="ECO:0000313" key="2">
    <source>
        <dbReference type="Proteomes" id="UP000694865"/>
    </source>
</evidence>
<evidence type="ECO:0000313" key="3">
    <source>
        <dbReference type="RefSeq" id="XP_006821141.1"/>
    </source>
</evidence>
<sequence length="524" mass="59117">MGIRKKVMTRTIFFFLIRNKRSKSLVQERASRGERVLSVLGRVSDESVLGRVSDESVLGRVSDESVLGRVSDESVLGRVSDESVLGRVSDESVLGRVSDESVRGRVSDESVRGRVSDESVLGRVSDDVMTSWTSKSGCQLPRLQNGNVINECPKNAIEERKLRLRLSQLEIQRTKSFSKISGEQHFMKLLSRKLKQPPVRDNSDVKLDYSTVVPGFVFSSNGDYKCKSSKQLKNSSPVLRLASSVRIERRLSNVSVETHRAQSAPAVLKLKEITPHHLLAMETLDNSKCDVDTDNQVDVDLMEHMRTLYLHTKKCSQKTEGVKPTQHSKTTRRLCPGRTKITQYVPDTNDAIKDIDHVLKSRSSKANCVACEARLVEKAKELQKYREDSAWTTEINHNKHGRGRTKSDPQLTVDLKVKTPRRSLGGHPTVKLSADHGSGGWRKTMHRTAVAAHAMRKEFESKRQRLKIEEFFSQLEGKPVRKTKTTDSFNQPAEVAITNASRRSPEDTCECRYLRMPVKRVDVI</sequence>
<evidence type="ECO:0000256" key="1">
    <source>
        <dbReference type="SAM" id="MobiDB-lite"/>
    </source>
</evidence>
<accession>A0ABM0MMA0</accession>
<protein>
    <submittedName>
        <fullName evidence="3">Uncharacterized protein LOC102808974</fullName>
    </submittedName>
</protein>
<dbReference type="RefSeq" id="XP_006821141.1">
    <property type="nucleotide sequence ID" value="XM_006821078.1"/>
</dbReference>